<dbReference type="PANTHER" id="PTHR47283:SF1">
    <property type="entry name" value="ENT-KAURENE OXIDASE, CHLOROPLASTIC"/>
    <property type="match status" value="1"/>
</dbReference>
<dbReference type="InterPro" id="IPR036396">
    <property type="entry name" value="Cyt_P450_sf"/>
</dbReference>
<evidence type="ECO:0000256" key="7">
    <source>
        <dbReference type="ARBA" id="ARBA00022989"/>
    </source>
</evidence>
<dbReference type="GO" id="GO:0009686">
    <property type="term" value="P:gibberellin biosynthetic process"/>
    <property type="evidence" value="ECO:0007669"/>
    <property type="project" value="InterPro"/>
</dbReference>
<keyword evidence="7" id="KW-1133">Transmembrane helix</keyword>
<comment type="similarity">
    <text evidence="3">Belongs to the cytochrome P450 family.</text>
</comment>
<evidence type="ECO:0000256" key="3">
    <source>
        <dbReference type="ARBA" id="ARBA00010617"/>
    </source>
</evidence>
<evidence type="ECO:0000256" key="9">
    <source>
        <dbReference type="ARBA" id="ARBA00023004"/>
    </source>
</evidence>
<comment type="subcellular location">
    <subcellularLocation>
        <location evidence="2">Membrane</location>
        <topology evidence="2">Single-pass membrane protein</topology>
    </subcellularLocation>
</comment>
<dbReference type="Gramene" id="LPERR06G15620.2">
    <property type="protein sequence ID" value="LPERR06G15620.2"/>
    <property type="gene ID" value="LPERR06G15620"/>
</dbReference>
<dbReference type="GO" id="GO:0016709">
    <property type="term" value="F:oxidoreductase activity, acting on paired donors, with incorporation or reduction of molecular oxygen, NAD(P)H as one donor, and incorporation of one atom of oxygen"/>
    <property type="evidence" value="ECO:0007669"/>
    <property type="project" value="TreeGrafter"/>
</dbReference>
<keyword evidence="10" id="KW-0503">Monooxygenase</keyword>
<dbReference type="InterPro" id="IPR044225">
    <property type="entry name" value="KO_chloroplastic"/>
</dbReference>
<feature type="binding site" description="axial binding residue" evidence="12">
    <location>
        <position position="1433"/>
    </location>
    <ligand>
        <name>heme</name>
        <dbReference type="ChEBI" id="CHEBI:30413"/>
    </ligand>
    <ligandPart>
        <name>Fe</name>
        <dbReference type="ChEBI" id="CHEBI:18248"/>
    </ligandPart>
</feature>
<sequence>MDALFASGGGVGAAAAAVGGLFAAAALAGKAAGVIAPPGRKINAPPPVVPGLPIIGNLHQLKEKKPHETFTKWSEIYGPIYTIRTGSSSVVVLNSKEVAKEAMIAKFSSISTRKLSKALTVLTRDKSMVATSDYGDFHKMVKRYVMSSVLGTSAQKQFRVTRDMMINNMLSTFHELVADDPHAPLIFRDVFKDELFRLSLIQSLGEDVNSVYVDEFGRNISKEEIYNATVSDMMMCAIEVDWRDFFPYLSWVPNKGFETRVSTTEARRSAVMRALIKQQKERIARGEARIAYLDFLLEENTLTDEQLTMLVWETVIEAADTTLVTAEWAMYELAKNPDKQARTDDTLPATRISAFLPTKLTLERLYQEIRGVCGQEAVTEDHLPRLPYLNAVFHETLRRHSPVPLVPPRFVHEDTKLAGYDVPAGTEMVINLYGCNMNKKDWESPEEWEPERFVGGGRFEVADMYKTMAFGAGRRVCAGALQATTIASVSIARFVQEFQWRLSEGEEGKVDTVQLTAYKLHPLHAMVAKYSSISTRKLPTAISVLSHDKSIIALSDYGDFHKMSKRYIMMSMLGFSAQKQYRDTKERMINNVISTLHQLVRDDPHSPLNFRDVFKNELFGLSLMQSFGEDVCSVYVDEFGREISKKEIFNITIDDMMMCAIEVDWRDFFPYLGWVPNKSFETKVLTTETRRTAVMRALVKRQKERIARGEERLYQEIREVCGDETVTEEHLPWLPYLNAVFHETLRRHSPVPLIPPRFIHEDTNLAGYDVPACTEMIINLYACNMNGKEWESPEEWTPERFLGGKSGMGSMFKTMAFGAGRRVCAGALQATYVACAVIGRLVQQFEWRLREGDEDKVDTMQLMASKLHPLHVNLTPRGREKKSNHMRWLSRLSTAVPGLPIIGNLHQLTEKKPHKTFKNWSETYGPIYTIKTGASSILVLNSTEVAKEAMVAKFSSISTRKLSTAISVLSHDKNMVALSDYGDFHRMAKRYIMMSMLGFSAQKHFRDTRDRMTNNILSTLHQLITDAPHSPLNFRDMIVNVYACNMNEKEWDSPEEWLPERFLDGSFQLPNMYKTLAFGGGRRVCAGARQATTIASVSIARFVQEFEWRLREGDEDKVDTVQLTAYKLHPLHKQFRDIRDRMVSNVLSTFHKLVTGDPHSPLNFRDIYNNELFSLSLTQSLGEDVSSVYVEEFGRDISKEEIFHILVHDMMMCAIEVDWRDYFPYFSWVPNKGFEKRVFTAEARRNAVMRALIMKQMERIARGEARTSYMDFLVKENTQLTDEQLMILLSESILAGADTVLVTTEWAMYELAKTPDKQGRLYREIREVCGDEAVTEEHLLRLPYLNAVFHETLRRHSAVPLLPPRFVHEDTKLAGFDVPAGTEMMINLYACNMNKEEWDTPEEWAPERFLGGGTFTMEDRYKTMAFGAGKRTCAGSLQATTITCVSIARFVQEFAWRLKEGDEGKEDTMQFTAYKNHPLFVHLTPRGRM</sequence>
<keyword evidence="14" id="KW-1185">Reference proteome</keyword>
<evidence type="ECO:0000313" key="13">
    <source>
        <dbReference type="EnsemblPlants" id="LPERR06G15620.2"/>
    </source>
</evidence>
<dbReference type="GO" id="GO:0020037">
    <property type="term" value="F:heme binding"/>
    <property type="evidence" value="ECO:0007669"/>
    <property type="project" value="InterPro"/>
</dbReference>
<dbReference type="PRINTS" id="PR00385">
    <property type="entry name" value="P450"/>
</dbReference>
<dbReference type="GO" id="GO:0005506">
    <property type="term" value="F:iron ion binding"/>
    <property type="evidence" value="ECO:0007669"/>
    <property type="project" value="InterPro"/>
</dbReference>
<dbReference type="Gene3D" id="1.10.630.10">
    <property type="entry name" value="Cytochrome P450"/>
    <property type="match status" value="6"/>
</dbReference>
<dbReference type="GO" id="GO:0009707">
    <property type="term" value="C:chloroplast outer membrane"/>
    <property type="evidence" value="ECO:0007669"/>
    <property type="project" value="TreeGrafter"/>
</dbReference>
<dbReference type="PANTHER" id="PTHR47283">
    <property type="entry name" value="ENT-KAURENE OXIDASE, CHLOROPLASTIC"/>
    <property type="match status" value="1"/>
</dbReference>
<evidence type="ECO:0000256" key="5">
    <source>
        <dbReference type="ARBA" id="ARBA00022692"/>
    </source>
</evidence>
<dbReference type="FunFam" id="1.10.630.10:FF:000062">
    <property type="entry name" value="Ent-kaurene oxidase 2"/>
    <property type="match status" value="1"/>
</dbReference>
<keyword evidence="11" id="KW-0472">Membrane</keyword>
<evidence type="ECO:0008006" key="15">
    <source>
        <dbReference type="Google" id="ProtNLM"/>
    </source>
</evidence>
<dbReference type="InterPro" id="IPR001128">
    <property type="entry name" value="Cyt_P450"/>
</dbReference>
<organism evidence="13 14">
    <name type="scientific">Leersia perrieri</name>
    <dbReference type="NCBI Taxonomy" id="77586"/>
    <lineage>
        <taxon>Eukaryota</taxon>
        <taxon>Viridiplantae</taxon>
        <taxon>Streptophyta</taxon>
        <taxon>Embryophyta</taxon>
        <taxon>Tracheophyta</taxon>
        <taxon>Spermatophyta</taxon>
        <taxon>Magnoliopsida</taxon>
        <taxon>Liliopsida</taxon>
        <taxon>Poales</taxon>
        <taxon>Poaceae</taxon>
        <taxon>BOP clade</taxon>
        <taxon>Oryzoideae</taxon>
        <taxon>Oryzeae</taxon>
        <taxon>Oryzinae</taxon>
        <taxon>Leersia</taxon>
    </lineage>
</organism>
<proteinExistence type="inferred from homology"/>
<reference evidence="14" key="2">
    <citation type="submission" date="2013-12" db="EMBL/GenBank/DDBJ databases">
        <authorList>
            <person name="Yu Y."/>
            <person name="Lee S."/>
            <person name="de Baynast K."/>
            <person name="Wissotski M."/>
            <person name="Liu L."/>
            <person name="Talag J."/>
            <person name="Goicoechea J."/>
            <person name="Angelova A."/>
            <person name="Jetty R."/>
            <person name="Kudrna D."/>
            <person name="Golser W."/>
            <person name="Rivera L."/>
            <person name="Zhang J."/>
            <person name="Wing R."/>
        </authorList>
    </citation>
    <scope>NUCLEOTIDE SEQUENCE</scope>
</reference>
<reference evidence="13 14" key="1">
    <citation type="submission" date="2012-08" db="EMBL/GenBank/DDBJ databases">
        <title>Oryza genome evolution.</title>
        <authorList>
            <person name="Wing R.A."/>
        </authorList>
    </citation>
    <scope>NUCLEOTIDE SEQUENCE</scope>
</reference>
<keyword evidence="6 12" id="KW-0479">Metal-binding</keyword>
<comment type="cofactor">
    <cofactor evidence="1 12">
        <name>heme</name>
        <dbReference type="ChEBI" id="CHEBI:30413"/>
    </cofactor>
</comment>
<dbReference type="InterPro" id="IPR017972">
    <property type="entry name" value="Cyt_P450_CS"/>
</dbReference>
<evidence type="ECO:0000256" key="10">
    <source>
        <dbReference type="ARBA" id="ARBA00023033"/>
    </source>
</evidence>
<dbReference type="EnsemblPlants" id="LPERR06G15620.2">
    <property type="protein sequence ID" value="LPERR06G15620.2"/>
    <property type="gene ID" value="LPERR06G15620"/>
</dbReference>
<keyword evidence="5" id="KW-0812">Transmembrane</keyword>
<dbReference type="Pfam" id="PF00067">
    <property type="entry name" value="p450"/>
    <property type="match status" value="6"/>
</dbReference>
<evidence type="ECO:0000256" key="6">
    <source>
        <dbReference type="ARBA" id="ARBA00022723"/>
    </source>
</evidence>
<dbReference type="GO" id="GO:0005783">
    <property type="term" value="C:endoplasmic reticulum"/>
    <property type="evidence" value="ECO:0007669"/>
    <property type="project" value="TreeGrafter"/>
</dbReference>
<protein>
    <recommendedName>
        <fullName evidence="15">Ent-kaurene oxidase</fullName>
    </recommendedName>
</protein>
<keyword evidence="4 12" id="KW-0349">Heme</keyword>
<evidence type="ECO:0000256" key="8">
    <source>
        <dbReference type="ARBA" id="ARBA00023002"/>
    </source>
</evidence>
<keyword evidence="8" id="KW-0560">Oxidoreductase</keyword>
<dbReference type="CDD" id="cd11075">
    <property type="entry name" value="CYP77_89"/>
    <property type="match status" value="2"/>
</dbReference>
<evidence type="ECO:0000313" key="14">
    <source>
        <dbReference type="Proteomes" id="UP000032180"/>
    </source>
</evidence>
<name>A0A0D9WRD1_9ORYZ</name>
<dbReference type="GO" id="GO:0010241">
    <property type="term" value="P:ent-kaurene oxidation to kaurenoic acid"/>
    <property type="evidence" value="ECO:0007669"/>
    <property type="project" value="InterPro"/>
</dbReference>
<evidence type="ECO:0000256" key="2">
    <source>
        <dbReference type="ARBA" id="ARBA00004167"/>
    </source>
</evidence>
<dbReference type="PRINTS" id="PR00463">
    <property type="entry name" value="EP450I"/>
</dbReference>
<accession>A0A0D9WRD1</accession>
<dbReference type="Proteomes" id="UP000032180">
    <property type="component" value="Chromosome 6"/>
</dbReference>
<reference evidence="13" key="3">
    <citation type="submission" date="2015-04" db="UniProtKB">
        <authorList>
            <consortium name="EnsemblPlants"/>
        </authorList>
    </citation>
    <scope>IDENTIFICATION</scope>
</reference>
<evidence type="ECO:0000256" key="11">
    <source>
        <dbReference type="ARBA" id="ARBA00023136"/>
    </source>
</evidence>
<keyword evidence="9 12" id="KW-0408">Iron</keyword>
<dbReference type="GO" id="GO:0052615">
    <property type="term" value="F:ent-kaurene oxidase activity"/>
    <property type="evidence" value="ECO:0007669"/>
    <property type="project" value="InterPro"/>
</dbReference>
<dbReference type="PROSITE" id="PS00086">
    <property type="entry name" value="CYTOCHROME_P450"/>
    <property type="match status" value="4"/>
</dbReference>
<dbReference type="SUPFAM" id="SSF48264">
    <property type="entry name" value="Cytochrome P450"/>
    <property type="match status" value="4"/>
</dbReference>
<dbReference type="InterPro" id="IPR002401">
    <property type="entry name" value="Cyt_P450_E_grp-I"/>
</dbReference>
<evidence type="ECO:0000256" key="1">
    <source>
        <dbReference type="ARBA" id="ARBA00001971"/>
    </source>
</evidence>
<evidence type="ECO:0000256" key="4">
    <source>
        <dbReference type="ARBA" id="ARBA00022617"/>
    </source>
</evidence>
<evidence type="ECO:0000256" key="12">
    <source>
        <dbReference type="PIRSR" id="PIRSR602401-1"/>
    </source>
</evidence>